<dbReference type="GO" id="GO:0043190">
    <property type="term" value="C:ATP-binding cassette (ABC) transporter complex"/>
    <property type="evidence" value="ECO:0007669"/>
    <property type="project" value="InterPro"/>
</dbReference>
<evidence type="ECO:0000313" key="7">
    <source>
        <dbReference type="EMBL" id="KOH43399.1"/>
    </source>
</evidence>
<feature type="domain" description="ABC-type glycine betaine transport system substrate-binding" evidence="6">
    <location>
        <begin position="34"/>
        <end position="274"/>
    </location>
</feature>
<feature type="chain" id="PRO_5005591404" description="ABC-type glycine betaine transport system substrate-binding domain-containing protein" evidence="5">
    <location>
        <begin position="30"/>
        <end position="294"/>
    </location>
</feature>
<evidence type="ECO:0000256" key="4">
    <source>
        <dbReference type="ARBA" id="ARBA00023136"/>
    </source>
</evidence>
<dbReference type="EMBL" id="LGIA01000190">
    <property type="protein sequence ID" value="KOH43399.1"/>
    <property type="molecule type" value="Genomic_DNA"/>
</dbReference>
<evidence type="ECO:0000313" key="8">
    <source>
        <dbReference type="Proteomes" id="UP000036958"/>
    </source>
</evidence>
<sequence>MNTQIKTILVSLTALLLTGACTTSTNEQADEPRQVKLVYTDWSEAIAITNLAKIVLEEQMAFEVEMKLTDVASAYAEVASGKADVFADAWLPETHGHYLEAHASAIEQVGIIYPHARTGLVVPAYSQYQSIEDLKGKDVEIIGIETEAGVMYQTRHAIDQYDLSGIQLLSLSEQDMTQAFAESFKRREEVVITGWEPHWLFARYELRFLDDPQQVFGAQENIYAVGNKSLATRLPKVARLFERMQFSEKQINSLIYLMNSEADPEDGVREWIRKNEYIVNQWVKDLKPERKKIM</sequence>
<dbReference type="Gene3D" id="3.40.190.10">
    <property type="entry name" value="Periplasmic binding protein-like II"/>
    <property type="match status" value="1"/>
</dbReference>
<evidence type="ECO:0000259" key="6">
    <source>
        <dbReference type="Pfam" id="PF04069"/>
    </source>
</evidence>
<keyword evidence="2" id="KW-0813">Transport</keyword>
<feature type="signal peptide" evidence="5">
    <location>
        <begin position="1"/>
        <end position="29"/>
    </location>
</feature>
<evidence type="ECO:0000256" key="5">
    <source>
        <dbReference type="SAM" id="SignalP"/>
    </source>
</evidence>
<dbReference type="AlphaFoldDB" id="A0A0L8V4N6"/>
<reference evidence="8" key="1">
    <citation type="submission" date="2015-07" db="EMBL/GenBank/DDBJ databases">
        <title>Genome sequencing of Sunxiuqinia dokdonensis strain SK.</title>
        <authorList>
            <person name="Ahn S."/>
            <person name="Kim B.-C."/>
        </authorList>
    </citation>
    <scope>NUCLEOTIDE SEQUENCE [LARGE SCALE GENOMIC DNA]</scope>
    <source>
        <strain evidence="8">SK</strain>
    </source>
</reference>
<protein>
    <recommendedName>
        <fullName evidence="6">ABC-type glycine betaine transport system substrate-binding domain-containing protein</fullName>
    </recommendedName>
</protein>
<keyword evidence="5" id="KW-0732">Signal</keyword>
<evidence type="ECO:0000256" key="2">
    <source>
        <dbReference type="ARBA" id="ARBA00022448"/>
    </source>
</evidence>
<keyword evidence="3" id="KW-1003">Cell membrane</keyword>
<organism evidence="7 8">
    <name type="scientific">Sunxiuqinia dokdonensis</name>
    <dbReference type="NCBI Taxonomy" id="1409788"/>
    <lineage>
        <taxon>Bacteria</taxon>
        <taxon>Pseudomonadati</taxon>
        <taxon>Bacteroidota</taxon>
        <taxon>Bacteroidia</taxon>
        <taxon>Marinilabiliales</taxon>
        <taxon>Prolixibacteraceae</taxon>
        <taxon>Sunxiuqinia</taxon>
    </lineage>
</organism>
<dbReference type="GO" id="GO:0015871">
    <property type="term" value="P:choline transport"/>
    <property type="evidence" value="ECO:0007669"/>
    <property type="project" value="TreeGrafter"/>
</dbReference>
<dbReference type="Gene3D" id="3.40.190.100">
    <property type="entry name" value="Glycine betaine-binding periplasmic protein, domain 2"/>
    <property type="match status" value="1"/>
</dbReference>
<dbReference type="Pfam" id="PF04069">
    <property type="entry name" value="OpuAC"/>
    <property type="match status" value="1"/>
</dbReference>
<gene>
    <name evidence="7" type="ORF">NC99_38260</name>
</gene>
<keyword evidence="4" id="KW-0472">Membrane</keyword>
<dbReference type="RefSeq" id="WP_157625031.1">
    <property type="nucleotide sequence ID" value="NZ_LGIA01000190.1"/>
</dbReference>
<dbReference type="GO" id="GO:0015226">
    <property type="term" value="F:carnitine transmembrane transporter activity"/>
    <property type="evidence" value="ECO:0007669"/>
    <property type="project" value="TreeGrafter"/>
</dbReference>
<dbReference type="Proteomes" id="UP000036958">
    <property type="component" value="Unassembled WGS sequence"/>
</dbReference>
<dbReference type="OrthoDB" id="9787902at2"/>
<dbReference type="CDD" id="cd13639">
    <property type="entry name" value="PBP2_OpuAC_like"/>
    <property type="match status" value="1"/>
</dbReference>
<dbReference type="GO" id="GO:0031460">
    <property type="term" value="P:glycine betaine transport"/>
    <property type="evidence" value="ECO:0007669"/>
    <property type="project" value="TreeGrafter"/>
</dbReference>
<dbReference type="PANTHER" id="PTHR47737:SF1">
    <property type="entry name" value="GLYCINE BETAINE_PROLINE BETAINE TRANSPORT SYSTEM PERMEASE PROTEIN PROW"/>
    <property type="match status" value="1"/>
</dbReference>
<proteinExistence type="predicted"/>
<evidence type="ECO:0000256" key="3">
    <source>
        <dbReference type="ARBA" id="ARBA00022475"/>
    </source>
</evidence>
<dbReference type="STRING" id="1409788.NC99_38260"/>
<name>A0A0L8V4N6_9BACT</name>
<keyword evidence="8" id="KW-1185">Reference proteome</keyword>
<dbReference type="GO" id="GO:0005275">
    <property type="term" value="F:amine transmembrane transporter activity"/>
    <property type="evidence" value="ECO:0007669"/>
    <property type="project" value="TreeGrafter"/>
</dbReference>
<evidence type="ECO:0000256" key="1">
    <source>
        <dbReference type="ARBA" id="ARBA00004236"/>
    </source>
</evidence>
<accession>A0A0L8V4N6</accession>
<dbReference type="PROSITE" id="PS51257">
    <property type="entry name" value="PROKAR_LIPOPROTEIN"/>
    <property type="match status" value="1"/>
</dbReference>
<dbReference type="PANTHER" id="PTHR47737">
    <property type="entry name" value="GLYCINE BETAINE/PROLINE BETAINE TRANSPORT SYSTEM PERMEASE PROTEIN PROW"/>
    <property type="match status" value="1"/>
</dbReference>
<dbReference type="InterPro" id="IPR007210">
    <property type="entry name" value="ABC_Gly_betaine_transp_sub-bd"/>
</dbReference>
<comment type="caution">
    <text evidence="7">The sequence shown here is derived from an EMBL/GenBank/DDBJ whole genome shotgun (WGS) entry which is preliminary data.</text>
</comment>
<dbReference type="SUPFAM" id="SSF53850">
    <property type="entry name" value="Periplasmic binding protein-like II"/>
    <property type="match status" value="1"/>
</dbReference>
<comment type="subcellular location">
    <subcellularLocation>
        <location evidence="1">Cell membrane</location>
    </subcellularLocation>
</comment>